<evidence type="ECO:0000256" key="6">
    <source>
        <dbReference type="ARBA" id="ARBA00022989"/>
    </source>
</evidence>
<dbReference type="PANTHER" id="PTHR13148:SF0">
    <property type="entry name" value="POST-GPI ATTACHMENT TO PROTEINS FACTOR 3"/>
    <property type="match status" value="1"/>
</dbReference>
<evidence type="ECO:0000256" key="4">
    <source>
        <dbReference type="ARBA" id="ARBA00022692"/>
    </source>
</evidence>
<evidence type="ECO:0000256" key="8">
    <source>
        <dbReference type="RuleBase" id="RU365066"/>
    </source>
</evidence>
<reference evidence="9" key="1">
    <citation type="submission" date="2023-10" db="EMBL/GenBank/DDBJ databases">
        <title>Genome assemblies of two species of porcelain crab, Petrolisthes cinctipes and Petrolisthes manimaculis (Anomura: Porcellanidae).</title>
        <authorList>
            <person name="Angst P."/>
        </authorList>
    </citation>
    <scope>NUCLEOTIDE SEQUENCE</scope>
    <source>
        <strain evidence="9">PB745_01</strain>
        <tissue evidence="9">Gill</tissue>
    </source>
</reference>
<dbReference type="EMBL" id="JAWQEG010004633">
    <property type="protein sequence ID" value="KAK3860787.1"/>
    <property type="molecule type" value="Genomic_DNA"/>
</dbReference>
<evidence type="ECO:0000256" key="3">
    <source>
        <dbReference type="ARBA" id="ARBA00022502"/>
    </source>
</evidence>
<dbReference type="GO" id="GO:0016788">
    <property type="term" value="F:hydrolase activity, acting on ester bonds"/>
    <property type="evidence" value="ECO:0007669"/>
    <property type="project" value="TreeGrafter"/>
</dbReference>
<gene>
    <name evidence="9" type="ORF">Pcinc_033179</name>
</gene>
<keyword evidence="4 8" id="KW-0812">Transmembrane</keyword>
<evidence type="ECO:0000256" key="5">
    <source>
        <dbReference type="ARBA" id="ARBA00022729"/>
    </source>
</evidence>
<feature type="transmembrane region" description="Helical" evidence="8">
    <location>
        <begin position="87"/>
        <end position="108"/>
    </location>
</feature>
<dbReference type="GO" id="GO:0006506">
    <property type="term" value="P:GPI anchor biosynthetic process"/>
    <property type="evidence" value="ECO:0007669"/>
    <property type="project" value="UniProtKB-KW"/>
</dbReference>
<keyword evidence="7 8" id="KW-0472">Membrane</keyword>
<comment type="caution">
    <text evidence="8">Lacks conserved residue(s) required for the propagation of feature annotation.</text>
</comment>
<name>A0AAE1EST1_PETCI</name>
<keyword evidence="6 8" id="KW-1133">Transmembrane helix</keyword>
<feature type="transmembrane region" description="Helical" evidence="8">
    <location>
        <begin position="205"/>
        <end position="225"/>
    </location>
</feature>
<keyword evidence="8" id="KW-0333">Golgi apparatus</keyword>
<comment type="caution">
    <text evidence="9">The sequence shown here is derived from an EMBL/GenBank/DDBJ whole genome shotgun (WGS) entry which is preliminary data.</text>
</comment>
<feature type="chain" id="PRO_5041780262" description="Post-GPI attachment to proteins factor 3" evidence="8">
    <location>
        <begin position="21"/>
        <end position="275"/>
    </location>
</feature>
<feature type="signal peptide" evidence="8">
    <location>
        <begin position="1"/>
        <end position="20"/>
    </location>
</feature>
<organism evidence="9 10">
    <name type="scientific">Petrolisthes cinctipes</name>
    <name type="common">Flat porcelain crab</name>
    <dbReference type="NCBI Taxonomy" id="88211"/>
    <lineage>
        <taxon>Eukaryota</taxon>
        <taxon>Metazoa</taxon>
        <taxon>Ecdysozoa</taxon>
        <taxon>Arthropoda</taxon>
        <taxon>Crustacea</taxon>
        <taxon>Multicrustacea</taxon>
        <taxon>Malacostraca</taxon>
        <taxon>Eumalacostraca</taxon>
        <taxon>Eucarida</taxon>
        <taxon>Decapoda</taxon>
        <taxon>Pleocyemata</taxon>
        <taxon>Anomura</taxon>
        <taxon>Galatheoidea</taxon>
        <taxon>Porcellanidae</taxon>
        <taxon>Petrolisthes</taxon>
    </lineage>
</organism>
<keyword evidence="5 8" id="KW-0732">Signal</keyword>
<feature type="transmembrane region" description="Helical" evidence="8">
    <location>
        <begin position="120"/>
        <end position="141"/>
    </location>
</feature>
<dbReference type="AlphaFoldDB" id="A0AAE1EST1"/>
<accession>A0AAE1EST1</accession>
<evidence type="ECO:0000256" key="1">
    <source>
        <dbReference type="ARBA" id="ARBA00004127"/>
    </source>
</evidence>
<dbReference type="Pfam" id="PF04080">
    <property type="entry name" value="Per1"/>
    <property type="match status" value="1"/>
</dbReference>
<dbReference type="Proteomes" id="UP001286313">
    <property type="component" value="Unassembled WGS sequence"/>
</dbReference>
<evidence type="ECO:0000313" key="10">
    <source>
        <dbReference type="Proteomes" id="UP001286313"/>
    </source>
</evidence>
<feature type="transmembrane region" description="Helical" evidence="8">
    <location>
        <begin position="178"/>
        <end position="198"/>
    </location>
</feature>
<comment type="similarity">
    <text evidence="2 8">Belongs to the PGAP3 family.</text>
</comment>
<keyword evidence="10" id="KW-1185">Reference proteome</keyword>
<dbReference type="InterPro" id="IPR007217">
    <property type="entry name" value="Per1-like"/>
</dbReference>
<comment type="function">
    <text evidence="8">Involved in the lipid remodeling steps of GPI-anchor maturation.</text>
</comment>
<feature type="transmembrane region" description="Helical" evidence="8">
    <location>
        <begin position="148"/>
        <end position="166"/>
    </location>
</feature>
<evidence type="ECO:0000256" key="7">
    <source>
        <dbReference type="ARBA" id="ARBA00023136"/>
    </source>
</evidence>
<proteinExistence type="inferred from homology"/>
<dbReference type="GO" id="GO:0005789">
    <property type="term" value="C:endoplasmic reticulum membrane"/>
    <property type="evidence" value="ECO:0007669"/>
    <property type="project" value="TreeGrafter"/>
</dbReference>
<evidence type="ECO:0000256" key="2">
    <source>
        <dbReference type="ARBA" id="ARBA00006387"/>
    </source>
</evidence>
<comment type="subcellular location">
    <subcellularLocation>
        <location evidence="1">Endomembrane system</location>
        <topology evidence="1">Multi-pass membrane protein</topology>
    </subcellularLocation>
    <subcellularLocation>
        <location evidence="8">Golgi apparatus membrane</location>
        <topology evidence="8">Multi-pass membrane protein</topology>
    </subcellularLocation>
</comment>
<dbReference type="PANTHER" id="PTHR13148">
    <property type="entry name" value="PER1-RELATED"/>
    <property type="match status" value="1"/>
</dbReference>
<dbReference type="GO" id="GO:0000139">
    <property type="term" value="C:Golgi membrane"/>
    <property type="evidence" value="ECO:0007669"/>
    <property type="project" value="UniProtKB-SubCell"/>
</dbReference>
<sequence length="275" mass="31930">MNTQVVIIPVTLIIVLQRLGYQVMSGGVQCHSECYNGRVTMSVNITWPFTRLCGLQEPASVFFSLLNLLAHVVNVRRFRLSVPPSAPLYWLWCTHAVVCINAWIWSVVFHARDTPTTEKLDYFCAFSMVLFSLIALIVRMLGRRYGYLRQLVCMGGITFFIFHVWYLTKARFDYGYNMKVNVCVGIINGCGWVAWCIPRIHTRSYVRWCGYTVLAAMVTMLLEVMDFPPLLWTLDAHALWHLSTAPLPFMWYRFLESDCLYLLQQSSRPDYKKHI</sequence>
<evidence type="ECO:0000313" key="9">
    <source>
        <dbReference type="EMBL" id="KAK3860787.1"/>
    </source>
</evidence>
<protein>
    <recommendedName>
        <fullName evidence="8">Post-GPI attachment to proteins factor 3</fullName>
    </recommendedName>
</protein>
<keyword evidence="3 8" id="KW-0337">GPI-anchor biosynthesis</keyword>